<reference evidence="2" key="1">
    <citation type="journal article" date="2021" name="BMC Genomics">
        <title>Chromosome-level genome assembly and manually-curated proteome of model necrotroph Parastagonospora nodorum Sn15 reveals a genome-wide trove of candidate effector homologs, and redundancy of virulence-related functions within an accessory chromosome.</title>
        <authorList>
            <person name="Bertazzoni S."/>
            <person name="Jones D.A.B."/>
            <person name="Phan H.T."/>
            <person name="Tan K.-C."/>
            <person name="Hane J.K."/>
        </authorList>
    </citation>
    <scope>NUCLEOTIDE SEQUENCE [LARGE SCALE GENOMIC DNA]</scope>
    <source>
        <strain evidence="2">SN15 / ATCC MYA-4574 / FGSC 10173)</strain>
    </source>
</reference>
<organism evidence="1 2">
    <name type="scientific">Phaeosphaeria nodorum (strain SN15 / ATCC MYA-4574 / FGSC 10173)</name>
    <name type="common">Glume blotch fungus</name>
    <name type="synonym">Parastagonospora nodorum</name>
    <dbReference type="NCBI Taxonomy" id="321614"/>
    <lineage>
        <taxon>Eukaryota</taxon>
        <taxon>Fungi</taxon>
        <taxon>Dikarya</taxon>
        <taxon>Ascomycota</taxon>
        <taxon>Pezizomycotina</taxon>
        <taxon>Dothideomycetes</taxon>
        <taxon>Pleosporomycetidae</taxon>
        <taxon>Pleosporales</taxon>
        <taxon>Pleosporineae</taxon>
        <taxon>Phaeosphaeriaceae</taxon>
        <taxon>Parastagonospora</taxon>
    </lineage>
</organism>
<sequence length="45" mass="5134">MIRCWRGGNSCQEPPNVSFSNYNTNRAHYNCKTQGPLSQPKLTSF</sequence>
<proteinExistence type="predicted"/>
<evidence type="ECO:0000313" key="2">
    <source>
        <dbReference type="Proteomes" id="UP000663193"/>
    </source>
</evidence>
<evidence type="ECO:0000313" key="1">
    <source>
        <dbReference type="EMBL" id="QRC91843.1"/>
    </source>
</evidence>
<accession>A0A7U2HV50</accession>
<name>A0A7U2HV50_PHANO</name>
<keyword evidence="2" id="KW-1185">Reference proteome</keyword>
<dbReference type="EMBL" id="CP069024">
    <property type="protein sequence ID" value="QRC91843.1"/>
    <property type="molecule type" value="Genomic_DNA"/>
</dbReference>
<protein>
    <submittedName>
        <fullName evidence="1">Uncharacterized protein</fullName>
    </submittedName>
</protein>
<dbReference type="VEuPathDB" id="FungiDB:JI435_401770"/>
<dbReference type="AlphaFoldDB" id="A0A7U2HV50"/>
<dbReference type="Proteomes" id="UP000663193">
    <property type="component" value="Chromosome 2"/>
</dbReference>
<gene>
    <name evidence="1" type="ORF">JI435_401770</name>
</gene>